<dbReference type="InterPro" id="IPR052936">
    <property type="entry name" value="Jasmonate_Hydroxylase-like"/>
</dbReference>
<name>A0A501PCF7_9PROT</name>
<dbReference type="Pfam" id="PF03992">
    <property type="entry name" value="ABM"/>
    <property type="match status" value="1"/>
</dbReference>
<dbReference type="InterPro" id="IPR007138">
    <property type="entry name" value="ABM_dom"/>
</dbReference>
<reference evidence="3" key="1">
    <citation type="submission" date="2019-06" db="EMBL/GenBank/DDBJ databases">
        <title>The complete genome of Emcibacter congregatus ZYLT.</title>
        <authorList>
            <person name="Zhao Z."/>
        </authorList>
    </citation>
    <scope>NUCLEOTIDE SEQUENCE [LARGE SCALE GENOMIC DNA]</scope>
    <source>
        <strain evidence="3">MCCC 1A06723</strain>
    </source>
</reference>
<protein>
    <submittedName>
        <fullName evidence="2">Antibiotic biosynthesis monooxygenase</fullName>
    </submittedName>
</protein>
<dbReference type="PROSITE" id="PS51725">
    <property type="entry name" value="ABM"/>
    <property type="match status" value="1"/>
</dbReference>
<evidence type="ECO:0000313" key="2">
    <source>
        <dbReference type="EMBL" id="TPD57646.1"/>
    </source>
</evidence>
<dbReference type="PANTHER" id="PTHR37811">
    <property type="entry name" value="BLL5343 PROTEIN"/>
    <property type="match status" value="1"/>
</dbReference>
<comment type="caution">
    <text evidence="2">The sequence shown here is derived from an EMBL/GenBank/DDBJ whole genome shotgun (WGS) entry which is preliminary data.</text>
</comment>
<feature type="domain" description="ABM" evidence="1">
    <location>
        <begin position="7"/>
        <end position="95"/>
    </location>
</feature>
<organism evidence="2 3">
    <name type="scientific">Emcibacter nanhaiensis</name>
    <dbReference type="NCBI Taxonomy" id="1505037"/>
    <lineage>
        <taxon>Bacteria</taxon>
        <taxon>Pseudomonadati</taxon>
        <taxon>Pseudomonadota</taxon>
        <taxon>Alphaproteobacteria</taxon>
        <taxon>Emcibacterales</taxon>
        <taxon>Emcibacteraceae</taxon>
        <taxon>Emcibacter</taxon>
    </lineage>
</organism>
<proteinExistence type="predicted"/>
<accession>A0A501PCF7</accession>
<gene>
    <name evidence="2" type="ORF">FIV46_16190</name>
</gene>
<dbReference type="GO" id="GO:0004497">
    <property type="term" value="F:monooxygenase activity"/>
    <property type="evidence" value="ECO:0007669"/>
    <property type="project" value="UniProtKB-KW"/>
</dbReference>
<keyword evidence="3" id="KW-1185">Reference proteome</keyword>
<dbReference type="SUPFAM" id="SSF54909">
    <property type="entry name" value="Dimeric alpha+beta barrel"/>
    <property type="match status" value="1"/>
</dbReference>
<evidence type="ECO:0000259" key="1">
    <source>
        <dbReference type="PROSITE" id="PS51725"/>
    </source>
</evidence>
<dbReference type="PANTHER" id="PTHR37811:SF2">
    <property type="entry name" value="ABM DOMAIN-CONTAINING PROTEIN"/>
    <property type="match status" value="1"/>
</dbReference>
<dbReference type="Proteomes" id="UP000319148">
    <property type="component" value="Unassembled WGS sequence"/>
</dbReference>
<sequence length="110" mass="12637">MPPKPPYYAVIFPNRRTTEDNEGYAAMAAAMVELAQQQPGYLGMDSVRDPESREGITVSYWQDEESILAWKQVSEHRLAQKMGREKWYESYTAHVARVDRSYGFGNNEDA</sequence>
<keyword evidence="2" id="KW-0560">Oxidoreductase</keyword>
<keyword evidence="2" id="KW-0503">Monooxygenase</keyword>
<dbReference type="Gene3D" id="3.30.70.100">
    <property type="match status" value="1"/>
</dbReference>
<dbReference type="OrthoDB" id="9797060at2"/>
<dbReference type="InterPro" id="IPR011008">
    <property type="entry name" value="Dimeric_a/b-barrel"/>
</dbReference>
<dbReference type="RefSeq" id="WP_139941961.1">
    <property type="nucleotide sequence ID" value="NZ_JBHSYP010000005.1"/>
</dbReference>
<dbReference type="EMBL" id="VFIY01000018">
    <property type="protein sequence ID" value="TPD57646.1"/>
    <property type="molecule type" value="Genomic_DNA"/>
</dbReference>
<evidence type="ECO:0000313" key="3">
    <source>
        <dbReference type="Proteomes" id="UP000319148"/>
    </source>
</evidence>
<dbReference type="AlphaFoldDB" id="A0A501PCF7"/>